<comment type="caution">
    <text evidence="1">The sequence shown here is derived from an EMBL/GenBank/DDBJ whole genome shotgun (WGS) entry which is preliminary data.</text>
</comment>
<evidence type="ECO:0000313" key="2">
    <source>
        <dbReference type="Proteomes" id="UP000310200"/>
    </source>
</evidence>
<proteinExistence type="predicted"/>
<accession>A0A4V3SBI8</accession>
<name>A0A4V3SBI8_9HYME</name>
<dbReference type="Proteomes" id="UP000310200">
    <property type="component" value="Unassembled WGS sequence"/>
</dbReference>
<sequence>MNCCYPGAIDTPVVTFIKSSQTPRSEHKLERLSSACRAITKEHSRPIPDGIRATDMHRPLFPILQRKLLVIARRSCSKFRGGSKERWMALTNSRKTTGNALRDSAANKIVYCAARRALFILLHRIKRRLINTPLRGNIKVSISSS</sequence>
<organism evidence="1 2">
    <name type="scientific">Temnothorax longispinosus</name>
    <dbReference type="NCBI Taxonomy" id="300112"/>
    <lineage>
        <taxon>Eukaryota</taxon>
        <taxon>Metazoa</taxon>
        <taxon>Ecdysozoa</taxon>
        <taxon>Arthropoda</taxon>
        <taxon>Hexapoda</taxon>
        <taxon>Insecta</taxon>
        <taxon>Pterygota</taxon>
        <taxon>Neoptera</taxon>
        <taxon>Endopterygota</taxon>
        <taxon>Hymenoptera</taxon>
        <taxon>Apocrita</taxon>
        <taxon>Aculeata</taxon>
        <taxon>Formicoidea</taxon>
        <taxon>Formicidae</taxon>
        <taxon>Myrmicinae</taxon>
        <taxon>Temnothorax</taxon>
    </lineage>
</organism>
<dbReference type="EMBL" id="QBLH01001127">
    <property type="protein sequence ID" value="TGZ53014.1"/>
    <property type="molecule type" value="Genomic_DNA"/>
</dbReference>
<keyword evidence="2" id="KW-1185">Reference proteome</keyword>
<protein>
    <submittedName>
        <fullName evidence="1">Uncharacterized protein</fullName>
    </submittedName>
</protein>
<evidence type="ECO:0000313" key="1">
    <source>
        <dbReference type="EMBL" id="TGZ53014.1"/>
    </source>
</evidence>
<gene>
    <name evidence="1" type="ORF">DBV15_00544</name>
</gene>
<dbReference type="AlphaFoldDB" id="A0A4V3SBI8"/>
<reference evidence="1 2" key="1">
    <citation type="journal article" date="2019" name="Philos. Trans. R. Soc. Lond., B, Biol. Sci.">
        <title>Ant behaviour and brain gene expression of defending hosts depend on the ecological success of the intruding social parasite.</title>
        <authorList>
            <person name="Kaur R."/>
            <person name="Stoldt M."/>
            <person name="Jongepier E."/>
            <person name="Feldmeyer B."/>
            <person name="Menzel F."/>
            <person name="Bornberg-Bauer E."/>
            <person name="Foitzik S."/>
        </authorList>
    </citation>
    <scope>NUCLEOTIDE SEQUENCE [LARGE SCALE GENOMIC DNA]</scope>
    <source>
        <tissue evidence="1">Whole body</tissue>
    </source>
</reference>